<dbReference type="HOGENOM" id="CLU_3017851_0_0_1"/>
<keyword evidence="3" id="KW-1185">Reference proteome</keyword>
<name>K3ZBR0_SETIT</name>
<reference evidence="3" key="1">
    <citation type="journal article" date="2012" name="Nat. Biotechnol.">
        <title>Reference genome sequence of the model plant Setaria.</title>
        <authorList>
            <person name="Bennetzen J.L."/>
            <person name="Schmutz J."/>
            <person name="Wang H."/>
            <person name="Percifield R."/>
            <person name="Hawkins J."/>
            <person name="Pontaroli A.C."/>
            <person name="Estep M."/>
            <person name="Feng L."/>
            <person name="Vaughn J.N."/>
            <person name="Grimwood J."/>
            <person name="Jenkins J."/>
            <person name="Barry K."/>
            <person name="Lindquist E."/>
            <person name="Hellsten U."/>
            <person name="Deshpande S."/>
            <person name="Wang X."/>
            <person name="Wu X."/>
            <person name="Mitros T."/>
            <person name="Triplett J."/>
            <person name="Yang X."/>
            <person name="Ye C.Y."/>
            <person name="Mauro-Herrera M."/>
            <person name="Wang L."/>
            <person name="Li P."/>
            <person name="Sharma M."/>
            <person name="Sharma R."/>
            <person name="Ronald P.C."/>
            <person name="Panaud O."/>
            <person name="Kellogg E.A."/>
            <person name="Brutnell T.P."/>
            <person name="Doust A.N."/>
            <person name="Tuskan G.A."/>
            <person name="Rokhsar D."/>
            <person name="Devos K.M."/>
        </authorList>
    </citation>
    <scope>NUCLEOTIDE SEQUENCE [LARGE SCALE GENOMIC DNA]</scope>
    <source>
        <strain evidence="3">cv. Yugu1</strain>
    </source>
</reference>
<evidence type="ECO:0000256" key="1">
    <source>
        <dbReference type="SAM" id="MobiDB-lite"/>
    </source>
</evidence>
<reference evidence="2" key="2">
    <citation type="submission" date="2018-08" db="UniProtKB">
        <authorList>
            <consortium name="EnsemblPlants"/>
        </authorList>
    </citation>
    <scope>IDENTIFICATION</scope>
    <source>
        <strain evidence="2">Yugu1</strain>
    </source>
</reference>
<dbReference type="Gramene" id="KQL14291">
    <property type="protein sequence ID" value="KQL14291"/>
    <property type="gene ID" value="SETIT_023981mg"/>
</dbReference>
<evidence type="ECO:0000313" key="3">
    <source>
        <dbReference type="Proteomes" id="UP000004995"/>
    </source>
</evidence>
<protein>
    <submittedName>
        <fullName evidence="2">Uncharacterized protein</fullName>
    </submittedName>
</protein>
<accession>K3ZBR0</accession>
<sequence>MVKKRQRKELQKPTPSSKFQFPAQCGNAGVFQDDFQMNERILPRNSRNKMQSVLGE</sequence>
<dbReference type="EMBL" id="AGNK02001547">
    <property type="status" value="NOT_ANNOTATED_CDS"/>
    <property type="molecule type" value="Genomic_DNA"/>
</dbReference>
<dbReference type="EnsemblPlants" id="KQL14291">
    <property type="protein sequence ID" value="KQL14291"/>
    <property type="gene ID" value="SETIT_023981mg"/>
</dbReference>
<evidence type="ECO:0000313" key="2">
    <source>
        <dbReference type="EnsemblPlants" id="KQL14291"/>
    </source>
</evidence>
<feature type="region of interest" description="Disordered" evidence="1">
    <location>
        <begin position="1"/>
        <end position="23"/>
    </location>
</feature>
<dbReference type="Proteomes" id="UP000004995">
    <property type="component" value="Unassembled WGS sequence"/>
</dbReference>
<organism evidence="2 3">
    <name type="scientific">Setaria italica</name>
    <name type="common">Foxtail millet</name>
    <name type="synonym">Panicum italicum</name>
    <dbReference type="NCBI Taxonomy" id="4555"/>
    <lineage>
        <taxon>Eukaryota</taxon>
        <taxon>Viridiplantae</taxon>
        <taxon>Streptophyta</taxon>
        <taxon>Embryophyta</taxon>
        <taxon>Tracheophyta</taxon>
        <taxon>Spermatophyta</taxon>
        <taxon>Magnoliopsida</taxon>
        <taxon>Liliopsida</taxon>
        <taxon>Poales</taxon>
        <taxon>Poaceae</taxon>
        <taxon>PACMAD clade</taxon>
        <taxon>Panicoideae</taxon>
        <taxon>Panicodae</taxon>
        <taxon>Paniceae</taxon>
        <taxon>Cenchrinae</taxon>
        <taxon>Setaria</taxon>
    </lineage>
</organism>
<proteinExistence type="predicted"/>
<dbReference type="InParanoid" id="K3ZBR0"/>
<dbReference type="AlphaFoldDB" id="K3ZBR0"/>